<dbReference type="AlphaFoldDB" id="A0A0E9NLJ8"/>
<feature type="transmembrane region" description="Helical" evidence="7">
    <location>
        <begin position="126"/>
        <end position="146"/>
    </location>
</feature>
<dbReference type="GO" id="GO:0005886">
    <property type="term" value="C:plasma membrane"/>
    <property type="evidence" value="ECO:0007669"/>
    <property type="project" value="TreeGrafter"/>
</dbReference>
<feature type="compositionally biased region" description="Polar residues" evidence="6">
    <location>
        <begin position="8"/>
        <end position="41"/>
    </location>
</feature>
<comment type="similarity">
    <text evidence="2">Belongs to the acetate uptake transporter (AceTr) (TC 2.A.96) family.</text>
</comment>
<keyword evidence="9" id="KW-1185">Reference proteome</keyword>
<proteinExistence type="inferred from homology"/>
<evidence type="ECO:0000256" key="1">
    <source>
        <dbReference type="ARBA" id="ARBA00004141"/>
    </source>
</evidence>
<dbReference type="Pfam" id="PF01184">
    <property type="entry name" value="Gpr1_Fun34_YaaH"/>
    <property type="match status" value="1"/>
</dbReference>
<evidence type="ECO:0000313" key="8">
    <source>
        <dbReference type="EMBL" id="GAO50757.1"/>
    </source>
</evidence>
<gene>
    <name evidence="8" type="ORF">G7K_4878-t1</name>
</gene>
<dbReference type="Proteomes" id="UP000033140">
    <property type="component" value="Unassembled WGS sequence"/>
</dbReference>
<dbReference type="InterPro" id="IPR000791">
    <property type="entry name" value="Gpr1/Fun34/SatP-like"/>
</dbReference>
<feature type="transmembrane region" description="Helical" evidence="7">
    <location>
        <begin position="281"/>
        <end position="301"/>
    </location>
</feature>
<keyword evidence="3 7" id="KW-0812">Transmembrane</keyword>
<dbReference type="EMBL" id="BACD03000036">
    <property type="protein sequence ID" value="GAO50757.1"/>
    <property type="molecule type" value="Genomic_DNA"/>
</dbReference>
<reference evidence="8 9" key="2">
    <citation type="journal article" date="2014" name="J. Gen. Appl. Microbiol.">
        <title>The early diverging ascomycetous budding yeast Saitoella complicata has three histone deacetylases belonging to the Clr6, Hos2, and Rpd3 lineages.</title>
        <authorList>
            <person name="Nishida H."/>
            <person name="Matsumoto T."/>
            <person name="Kondo S."/>
            <person name="Hamamoto M."/>
            <person name="Yoshikawa H."/>
        </authorList>
    </citation>
    <scope>NUCLEOTIDE SEQUENCE [LARGE SCALE GENOMIC DNA]</scope>
    <source>
        <strain evidence="8 9">NRRL Y-17804</strain>
    </source>
</reference>
<dbReference type="STRING" id="698492.A0A0E9NLJ8"/>
<protein>
    <recommendedName>
        <fullName evidence="10">GPR1/FUN34/YaaH-class plasma membrane protein</fullName>
    </recommendedName>
</protein>
<reference evidence="8 9" key="3">
    <citation type="journal article" date="2015" name="Genome Announc.">
        <title>Draft Genome Sequence of the Archiascomycetous Yeast Saitoella complicata.</title>
        <authorList>
            <person name="Yamauchi K."/>
            <person name="Kondo S."/>
            <person name="Hamamoto M."/>
            <person name="Takahashi Y."/>
            <person name="Ogura Y."/>
            <person name="Hayashi T."/>
            <person name="Nishida H."/>
        </authorList>
    </citation>
    <scope>NUCLEOTIDE SEQUENCE [LARGE SCALE GENOMIC DNA]</scope>
    <source>
        <strain evidence="8 9">NRRL Y-17804</strain>
    </source>
</reference>
<feature type="transmembrane region" description="Helical" evidence="7">
    <location>
        <begin position="183"/>
        <end position="202"/>
    </location>
</feature>
<comment type="subcellular location">
    <subcellularLocation>
        <location evidence="1">Membrane</location>
        <topology evidence="1">Multi-pass membrane protein</topology>
    </subcellularLocation>
</comment>
<feature type="transmembrane region" description="Helical" evidence="7">
    <location>
        <begin position="249"/>
        <end position="269"/>
    </location>
</feature>
<keyword evidence="5 7" id="KW-0472">Membrane</keyword>
<dbReference type="OMA" id="FCFTLDA"/>
<evidence type="ECO:0008006" key="10">
    <source>
        <dbReference type="Google" id="ProtNLM"/>
    </source>
</evidence>
<accession>A0A0E9NLJ8</accession>
<feature type="region of interest" description="Disordered" evidence="6">
    <location>
        <begin position="1"/>
        <end position="51"/>
    </location>
</feature>
<organism evidence="8 9">
    <name type="scientific">Saitoella complicata (strain BCRC 22490 / CBS 7301 / JCM 7358 / NBRC 10748 / NRRL Y-17804)</name>
    <dbReference type="NCBI Taxonomy" id="698492"/>
    <lineage>
        <taxon>Eukaryota</taxon>
        <taxon>Fungi</taxon>
        <taxon>Dikarya</taxon>
        <taxon>Ascomycota</taxon>
        <taxon>Taphrinomycotina</taxon>
        <taxon>Taphrinomycotina incertae sedis</taxon>
        <taxon>Saitoella</taxon>
    </lineage>
</organism>
<dbReference type="InterPro" id="IPR051633">
    <property type="entry name" value="AceTr"/>
</dbReference>
<feature type="transmembrane region" description="Helical" evidence="7">
    <location>
        <begin position="222"/>
        <end position="242"/>
    </location>
</feature>
<evidence type="ECO:0000256" key="3">
    <source>
        <dbReference type="ARBA" id="ARBA00022692"/>
    </source>
</evidence>
<dbReference type="PANTHER" id="PTHR31123:SF4">
    <property type="entry name" value="PROTEIN ALCS"/>
    <property type="match status" value="1"/>
</dbReference>
<feature type="transmembrane region" description="Helical" evidence="7">
    <location>
        <begin position="152"/>
        <end position="171"/>
    </location>
</feature>
<evidence type="ECO:0000256" key="2">
    <source>
        <dbReference type="ARBA" id="ARBA00005587"/>
    </source>
</evidence>
<sequence>MSTDHRSHSIASTAVNGTGEMSTLNTIAPVQTGGTEKSSGSEPMGHDHFNGAKAQYLPDETIRRGQVPNMQYPHNPDDPMGGPLSLHPSIVDGVHYPRGADYEAQYFDASGKPNFKMLSRIGNPTPLGLVSFSATLGAASWAIMGWQGTSGATMQALAGEFLFFPGLCLIICAQWELVLGNSFAFTVFGAFGAYWIALGYILVPGYNVAGSYVTNGVASPELNKLLGFFQASYAAVNFFFCVGSLRTNIPFMWVFWNLEIALILLSIAYMKDMSPEAAHRVTVAGGAFAFICTFGGWYLFLIEMLSMQGFSVKLPVGDMSRFWKKSEDKTE</sequence>
<evidence type="ECO:0000256" key="7">
    <source>
        <dbReference type="SAM" id="Phobius"/>
    </source>
</evidence>
<reference evidence="8 9" key="1">
    <citation type="journal article" date="2011" name="J. Gen. Appl. Microbiol.">
        <title>Draft genome sequencing of the enigmatic yeast Saitoella complicata.</title>
        <authorList>
            <person name="Nishida H."/>
            <person name="Hamamoto M."/>
            <person name="Sugiyama J."/>
        </authorList>
    </citation>
    <scope>NUCLEOTIDE SEQUENCE [LARGE SCALE GENOMIC DNA]</scope>
    <source>
        <strain evidence="8 9">NRRL Y-17804</strain>
    </source>
</reference>
<dbReference type="PANTHER" id="PTHR31123">
    <property type="entry name" value="ACCUMULATION OF DYADS PROTEIN 2-RELATED"/>
    <property type="match status" value="1"/>
</dbReference>
<name>A0A0E9NLJ8_SAICN</name>
<evidence type="ECO:0000256" key="4">
    <source>
        <dbReference type="ARBA" id="ARBA00022989"/>
    </source>
</evidence>
<evidence type="ECO:0000256" key="6">
    <source>
        <dbReference type="SAM" id="MobiDB-lite"/>
    </source>
</evidence>
<keyword evidence="4 7" id="KW-1133">Transmembrane helix</keyword>
<dbReference type="GO" id="GO:0015123">
    <property type="term" value="F:acetate transmembrane transporter activity"/>
    <property type="evidence" value="ECO:0007669"/>
    <property type="project" value="TreeGrafter"/>
</dbReference>
<comment type="caution">
    <text evidence="8">The sequence shown here is derived from an EMBL/GenBank/DDBJ whole genome shotgun (WGS) entry which is preliminary data.</text>
</comment>
<evidence type="ECO:0000313" key="9">
    <source>
        <dbReference type="Proteomes" id="UP000033140"/>
    </source>
</evidence>
<evidence type="ECO:0000256" key="5">
    <source>
        <dbReference type="ARBA" id="ARBA00023136"/>
    </source>
</evidence>